<reference evidence="1" key="1">
    <citation type="journal article" date="2014" name="Front. Microbiol.">
        <title>High frequency of phylogenetically diverse reductive dehalogenase-homologous genes in deep subseafloor sedimentary metagenomes.</title>
        <authorList>
            <person name="Kawai M."/>
            <person name="Futagami T."/>
            <person name="Toyoda A."/>
            <person name="Takaki Y."/>
            <person name="Nishi S."/>
            <person name="Hori S."/>
            <person name="Arai W."/>
            <person name="Tsubouchi T."/>
            <person name="Morono Y."/>
            <person name="Uchiyama I."/>
            <person name="Ito T."/>
            <person name="Fujiyama A."/>
            <person name="Inagaki F."/>
            <person name="Takami H."/>
        </authorList>
    </citation>
    <scope>NUCLEOTIDE SEQUENCE</scope>
    <source>
        <strain evidence="1">Expedition CK06-06</strain>
    </source>
</reference>
<comment type="caution">
    <text evidence="1">The sequence shown here is derived from an EMBL/GenBank/DDBJ whole genome shotgun (WGS) entry which is preliminary data.</text>
</comment>
<name>X1K018_9ZZZZ</name>
<evidence type="ECO:0000313" key="1">
    <source>
        <dbReference type="EMBL" id="GAI00367.1"/>
    </source>
</evidence>
<protein>
    <submittedName>
        <fullName evidence="1">Uncharacterized protein</fullName>
    </submittedName>
</protein>
<sequence>GGNYLKAARVIAWFYGGSSETWRKFIAKTKISKPIPEEVSEFLEKMGGQKQKKEVNRGSSGD</sequence>
<dbReference type="AlphaFoldDB" id="X1K018"/>
<gene>
    <name evidence="1" type="ORF">S06H3_05000</name>
</gene>
<organism evidence="1">
    <name type="scientific">marine sediment metagenome</name>
    <dbReference type="NCBI Taxonomy" id="412755"/>
    <lineage>
        <taxon>unclassified sequences</taxon>
        <taxon>metagenomes</taxon>
        <taxon>ecological metagenomes</taxon>
    </lineage>
</organism>
<feature type="non-terminal residue" evidence="1">
    <location>
        <position position="1"/>
    </location>
</feature>
<proteinExistence type="predicted"/>
<accession>X1K018</accession>
<dbReference type="EMBL" id="BARV01001811">
    <property type="protein sequence ID" value="GAI00367.1"/>
    <property type="molecule type" value="Genomic_DNA"/>
</dbReference>